<feature type="region of interest" description="Disordered" evidence="1">
    <location>
        <begin position="577"/>
        <end position="601"/>
    </location>
</feature>
<evidence type="ECO:0000313" key="3">
    <source>
        <dbReference type="Proteomes" id="UP001166286"/>
    </source>
</evidence>
<dbReference type="EMBL" id="JAFEKC020000003">
    <property type="protein sequence ID" value="KAK0516118.1"/>
    <property type="molecule type" value="Genomic_DNA"/>
</dbReference>
<accession>A0AA39V4P2</accession>
<feature type="region of interest" description="Disordered" evidence="1">
    <location>
        <begin position="395"/>
        <end position="414"/>
    </location>
</feature>
<feature type="compositionally biased region" description="Low complexity" evidence="1">
    <location>
        <begin position="399"/>
        <end position="412"/>
    </location>
</feature>
<protein>
    <submittedName>
        <fullName evidence="2">Uncharacterized protein</fullName>
    </submittedName>
</protein>
<comment type="caution">
    <text evidence="2">The sequence shown here is derived from an EMBL/GenBank/DDBJ whole genome shotgun (WGS) entry which is preliminary data.</text>
</comment>
<reference evidence="2" key="1">
    <citation type="submission" date="2023-03" db="EMBL/GenBank/DDBJ databases">
        <title>Complete genome of Cladonia borealis.</title>
        <authorList>
            <person name="Park H."/>
        </authorList>
    </citation>
    <scope>NUCLEOTIDE SEQUENCE</scope>
    <source>
        <strain evidence="2">ANT050790</strain>
    </source>
</reference>
<name>A0AA39V4P2_9LECA</name>
<organism evidence="2 3">
    <name type="scientific">Cladonia borealis</name>
    <dbReference type="NCBI Taxonomy" id="184061"/>
    <lineage>
        <taxon>Eukaryota</taxon>
        <taxon>Fungi</taxon>
        <taxon>Dikarya</taxon>
        <taxon>Ascomycota</taxon>
        <taxon>Pezizomycotina</taxon>
        <taxon>Lecanoromycetes</taxon>
        <taxon>OSLEUM clade</taxon>
        <taxon>Lecanoromycetidae</taxon>
        <taxon>Lecanorales</taxon>
        <taxon>Lecanorineae</taxon>
        <taxon>Cladoniaceae</taxon>
        <taxon>Cladonia</taxon>
    </lineage>
</organism>
<keyword evidence="3" id="KW-1185">Reference proteome</keyword>
<dbReference type="AlphaFoldDB" id="A0AA39V4P2"/>
<evidence type="ECO:0000256" key="1">
    <source>
        <dbReference type="SAM" id="MobiDB-lite"/>
    </source>
</evidence>
<evidence type="ECO:0000313" key="2">
    <source>
        <dbReference type="EMBL" id="KAK0516118.1"/>
    </source>
</evidence>
<gene>
    <name evidence="2" type="ORF">JMJ35_002152</name>
</gene>
<proteinExistence type="predicted"/>
<sequence>MAQPNHIDDLVERSMADAPQVLHHVFALEGANDVFQGLKTGESKVAFLIYAIGVQLYKAAKELDPSKISCGPNDLRFHLMRSGPFFASYPFEISVRDLGEFEDLYYATCAKLKELYQGVDILLANSFKDRHDVYFTYHVEPLATLGDVGVGEFGDSLVTHANILYSSEVSSLLDNSVKRKNMRSRKHDALNETTHNDLDIPYYHPGIWGEKEARELNRRRQFKDNLAWLKEDVKGLQDMGNMNCAMIFAMLAEKYGPMIAEGELDWAVRPSTSSPTPPHGMREWIAHLDRPDTPEQPQMNDHVAEDEFLQLMYPSKYPTNDTPYVSPYNLDERAKKLNNPNGPEMPCICDEDCICAALCASDPTQNCLCEENSLFVRVTEGMDIDDLDVPDLVPRRRSQTSVSTRSSETTTARVDESVVDDAEDDGPMIDGQVAAQLLAGAPFHQHDDAAAATEISVQTDQQKALVKDFAKQVAQFDDAASITGSIKSLLHSMYSDDFNDAASVAPSTKSSQFNDAASVTPSMASSQFNDDASMTDSFDSVLAGQSFILRGPDGQPLRTSSLAYREALRQPFAKECPHAPKRASMAQRVFGSLTSKEKRRP</sequence>
<dbReference type="Proteomes" id="UP001166286">
    <property type="component" value="Unassembled WGS sequence"/>
</dbReference>